<dbReference type="Proteomes" id="UP000009062">
    <property type="component" value="Chromosome"/>
</dbReference>
<evidence type="ECO:0000313" key="2">
    <source>
        <dbReference type="EMBL" id="AFA40743.1"/>
    </source>
</evidence>
<feature type="transmembrane region" description="Helical" evidence="1">
    <location>
        <begin position="62"/>
        <end position="84"/>
    </location>
</feature>
<dbReference type="KEGG" id="pog:Pogu_2716"/>
<dbReference type="HOGENOM" id="CLU_2067892_0_0_2"/>
<feature type="transmembrane region" description="Helical" evidence="1">
    <location>
        <begin position="30"/>
        <end position="56"/>
    </location>
</feature>
<accession>H6QDZ5</accession>
<dbReference type="EMBL" id="CP003316">
    <property type="protein sequence ID" value="AFA40743.1"/>
    <property type="molecule type" value="Genomic_DNA"/>
</dbReference>
<organism evidence="2 3">
    <name type="scientific">Pyrobaculum oguniense (strain DSM 13380 / JCM 10595 / TE7)</name>
    <dbReference type="NCBI Taxonomy" id="698757"/>
    <lineage>
        <taxon>Archaea</taxon>
        <taxon>Thermoproteota</taxon>
        <taxon>Thermoprotei</taxon>
        <taxon>Thermoproteales</taxon>
        <taxon>Thermoproteaceae</taxon>
        <taxon>Pyrobaculum</taxon>
    </lineage>
</organism>
<keyword evidence="1" id="KW-0472">Membrane</keyword>
<gene>
    <name evidence="2" type="ordered locus">Pogu_2716</name>
</gene>
<sequence>MPLRFYNTVAYCFMPGDGLRGHLLSNVKTFLLLAFIFAALFTAIVLAFAWVFTAAVPYAPSWAGIAGLLIALALLDVLVIARIYRMYKAADIGDVTTLKSLNSLGWAIVALLFAGLIPGIMLILAHGTIEKLE</sequence>
<name>H6QDZ5_PYROT</name>
<keyword evidence="3" id="KW-1185">Reference proteome</keyword>
<keyword evidence="1" id="KW-0812">Transmembrane</keyword>
<dbReference type="eggNOG" id="arCOG07949">
    <property type="taxonomic scope" value="Archaea"/>
</dbReference>
<evidence type="ECO:0000256" key="1">
    <source>
        <dbReference type="SAM" id="Phobius"/>
    </source>
</evidence>
<dbReference type="AlphaFoldDB" id="H6QDZ5"/>
<reference evidence="2 3" key="1">
    <citation type="journal article" date="2012" name="Stand. Genomic Sci.">
        <title>Complete genome sequence of Pyrobaculum oguniense.</title>
        <authorList>
            <person name="Bernick D.L."/>
            <person name="Karplus K."/>
            <person name="Lui L.M."/>
            <person name="Coker J.K."/>
            <person name="Murphy J.N."/>
            <person name="Chan P.P."/>
            <person name="Cozen A.E."/>
            <person name="Lowe T.M."/>
        </authorList>
    </citation>
    <scope>NUCLEOTIDE SEQUENCE [LARGE SCALE GENOMIC DNA]</scope>
    <source>
        <strain evidence="2 3">TE7</strain>
    </source>
</reference>
<keyword evidence="1" id="KW-1133">Transmembrane helix</keyword>
<dbReference type="STRING" id="698757.Pogu_2716"/>
<proteinExistence type="predicted"/>
<evidence type="ECO:0000313" key="3">
    <source>
        <dbReference type="Proteomes" id="UP000009062"/>
    </source>
</evidence>
<feature type="transmembrane region" description="Helical" evidence="1">
    <location>
        <begin position="104"/>
        <end position="125"/>
    </location>
</feature>
<protein>
    <submittedName>
        <fullName evidence="2">Uncharacterized protein</fullName>
    </submittedName>
</protein>